<sequence length="80" mass="9323">MNGDNIQWRNTTMPYFPKEMPLWQRVLCLHGYHKSETRQSAKGHCYGVQTEEGKRRGIFGIHDESPMKLRDQCGRCGVLL</sequence>
<protein>
    <submittedName>
        <fullName evidence="1">Uncharacterized protein</fullName>
    </submittedName>
</protein>
<reference evidence="1" key="1">
    <citation type="submission" date="2020-05" db="EMBL/GenBank/DDBJ databases">
        <authorList>
            <person name="Chiriac C."/>
            <person name="Salcher M."/>
            <person name="Ghai R."/>
            <person name="Kavagutti S V."/>
        </authorList>
    </citation>
    <scope>NUCLEOTIDE SEQUENCE</scope>
</reference>
<proteinExistence type="predicted"/>
<evidence type="ECO:0000313" key="1">
    <source>
        <dbReference type="EMBL" id="CAB4223460.1"/>
    </source>
</evidence>
<name>A0A6J5T754_9CAUD</name>
<accession>A0A6J5T754</accession>
<dbReference type="EMBL" id="LR797531">
    <property type="protein sequence ID" value="CAB4223460.1"/>
    <property type="molecule type" value="Genomic_DNA"/>
</dbReference>
<gene>
    <name evidence="1" type="ORF">UFOVP1670_62</name>
</gene>
<organism evidence="1">
    <name type="scientific">uncultured Caudovirales phage</name>
    <dbReference type="NCBI Taxonomy" id="2100421"/>
    <lineage>
        <taxon>Viruses</taxon>
        <taxon>Duplodnaviria</taxon>
        <taxon>Heunggongvirae</taxon>
        <taxon>Uroviricota</taxon>
        <taxon>Caudoviricetes</taxon>
        <taxon>Peduoviridae</taxon>
        <taxon>Maltschvirus</taxon>
        <taxon>Maltschvirus maltsch</taxon>
    </lineage>
</organism>